<evidence type="ECO:0000256" key="2">
    <source>
        <dbReference type="SAM" id="Phobius"/>
    </source>
</evidence>
<keyword evidence="4" id="KW-1185">Reference proteome</keyword>
<evidence type="ECO:0000256" key="1">
    <source>
        <dbReference type="SAM" id="MobiDB-lite"/>
    </source>
</evidence>
<dbReference type="AlphaFoldDB" id="A0A8W8K8P8"/>
<dbReference type="EnsemblMetazoa" id="G22589.3">
    <property type="protein sequence ID" value="G22589.3:cds"/>
    <property type="gene ID" value="G22589"/>
</dbReference>
<accession>A0A8W8K8P8</accession>
<keyword evidence="2" id="KW-0472">Membrane</keyword>
<name>A0A8W8K8P8_MAGGI</name>
<protein>
    <submittedName>
        <fullName evidence="3">Uncharacterized protein</fullName>
    </submittedName>
</protein>
<dbReference type="Proteomes" id="UP000005408">
    <property type="component" value="Unassembled WGS sequence"/>
</dbReference>
<feature type="region of interest" description="Disordered" evidence="1">
    <location>
        <begin position="71"/>
        <end position="96"/>
    </location>
</feature>
<evidence type="ECO:0000313" key="4">
    <source>
        <dbReference type="Proteomes" id="UP000005408"/>
    </source>
</evidence>
<organism evidence="3 4">
    <name type="scientific">Magallana gigas</name>
    <name type="common">Pacific oyster</name>
    <name type="synonym">Crassostrea gigas</name>
    <dbReference type="NCBI Taxonomy" id="29159"/>
    <lineage>
        <taxon>Eukaryota</taxon>
        <taxon>Metazoa</taxon>
        <taxon>Spiralia</taxon>
        <taxon>Lophotrochozoa</taxon>
        <taxon>Mollusca</taxon>
        <taxon>Bivalvia</taxon>
        <taxon>Autobranchia</taxon>
        <taxon>Pteriomorphia</taxon>
        <taxon>Ostreida</taxon>
        <taxon>Ostreoidea</taxon>
        <taxon>Ostreidae</taxon>
        <taxon>Magallana</taxon>
    </lineage>
</organism>
<keyword evidence="2" id="KW-0812">Transmembrane</keyword>
<feature type="transmembrane region" description="Helical" evidence="2">
    <location>
        <begin position="23"/>
        <end position="45"/>
    </location>
</feature>
<dbReference type="EnsemblMetazoa" id="G22589.2">
    <property type="protein sequence ID" value="G22589.2:cds"/>
    <property type="gene ID" value="G22589"/>
</dbReference>
<reference evidence="3" key="1">
    <citation type="submission" date="2022-08" db="UniProtKB">
        <authorList>
            <consortium name="EnsemblMetazoa"/>
        </authorList>
    </citation>
    <scope>IDENTIFICATION</scope>
    <source>
        <strain evidence="3">05x7-T-G4-1.051#20</strain>
    </source>
</reference>
<keyword evidence="2" id="KW-1133">Transmembrane helix</keyword>
<proteinExistence type="predicted"/>
<feature type="compositionally biased region" description="Polar residues" evidence="1">
    <location>
        <begin position="71"/>
        <end position="87"/>
    </location>
</feature>
<evidence type="ECO:0000313" key="3">
    <source>
        <dbReference type="EnsemblMetazoa" id="G22589.2:cds"/>
    </source>
</evidence>
<sequence>MDALTIGNHVGEDLPGVWSPGDVIGSFCVIFPLAVNLVVMITMALRGKGVDQEEEEDYFIETDTNNNKIEFPVNQSHRQTTTSTVNDSPFPDSYDG</sequence>
<dbReference type="EnsemblMetazoa" id="G22589.1">
    <property type="protein sequence ID" value="G22589.1:cds"/>
    <property type="gene ID" value="G22589"/>
</dbReference>